<dbReference type="SUPFAM" id="SSF57362">
    <property type="entry name" value="BPTI-like"/>
    <property type="match status" value="1"/>
</dbReference>
<sequence>METAAILAVLFNVVLLCQGQSYRSSLDSRLLLSDRNPSLLARNQRLGGGSSYTNGLLGNIAAGPSRSSCFERCQSAYLNGGQTIVRGCACSQFDFTTSQRLGGALIDSVNCDCPLGTVCELDFGVRRCVPRTSVNGGRLGGSYSGSRLGNRLSSRQCGVLSPRCEVISLGSLRSVTYRFTYDYSLGTCVRVPVRSICFAQGRANNIFTSQRECRLSCQETLGALTY</sequence>
<evidence type="ECO:0000313" key="3">
    <source>
        <dbReference type="RefSeq" id="XP_012935723.1"/>
    </source>
</evidence>
<dbReference type="RefSeq" id="XP_012935723.1">
    <property type="nucleotide sequence ID" value="XM_013080269.2"/>
</dbReference>
<accession>A0ABM0ZW23</accession>
<reference evidence="3" key="1">
    <citation type="submission" date="2025-08" db="UniProtKB">
        <authorList>
            <consortium name="RefSeq"/>
        </authorList>
    </citation>
    <scope>IDENTIFICATION</scope>
</reference>
<name>A0ABM0ZW23_APLCA</name>
<organism evidence="2 3">
    <name type="scientific">Aplysia californica</name>
    <name type="common">California sea hare</name>
    <dbReference type="NCBI Taxonomy" id="6500"/>
    <lineage>
        <taxon>Eukaryota</taxon>
        <taxon>Metazoa</taxon>
        <taxon>Spiralia</taxon>
        <taxon>Lophotrochozoa</taxon>
        <taxon>Mollusca</taxon>
        <taxon>Gastropoda</taxon>
        <taxon>Heterobranchia</taxon>
        <taxon>Euthyneura</taxon>
        <taxon>Tectipleura</taxon>
        <taxon>Aplysiida</taxon>
        <taxon>Aplysioidea</taxon>
        <taxon>Aplysiidae</taxon>
        <taxon>Aplysia</taxon>
    </lineage>
</organism>
<gene>
    <name evidence="3" type="primary">LOC106011256</name>
</gene>
<proteinExistence type="predicted"/>
<keyword evidence="2" id="KW-1185">Reference proteome</keyword>
<feature type="signal peptide" evidence="1">
    <location>
        <begin position="1"/>
        <end position="19"/>
    </location>
</feature>
<dbReference type="GeneID" id="106011256"/>
<evidence type="ECO:0000313" key="2">
    <source>
        <dbReference type="Proteomes" id="UP000694888"/>
    </source>
</evidence>
<dbReference type="InterPro" id="IPR036880">
    <property type="entry name" value="Kunitz_BPTI_sf"/>
</dbReference>
<protein>
    <submittedName>
        <fullName evidence="3">Uncharacterized protein LOC106011256</fullName>
    </submittedName>
</protein>
<evidence type="ECO:0000256" key="1">
    <source>
        <dbReference type="SAM" id="SignalP"/>
    </source>
</evidence>
<dbReference type="Proteomes" id="UP000694888">
    <property type="component" value="Unplaced"/>
</dbReference>
<feature type="chain" id="PRO_5046338830" evidence="1">
    <location>
        <begin position="20"/>
        <end position="226"/>
    </location>
</feature>
<keyword evidence="1" id="KW-0732">Signal</keyword>